<evidence type="ECO:0000256" key="5">
    <source>
        <dbReference type="ARBA" id="ARBA00022989"/>
    </source>
</evidence>
<dbReference type="InterPro" id="IPR006665">
    <property type="entry name" value="OmpA-like"/>
</dbReference>
<evidence type="ECO:0000256" key="9">
    <source>
        <dbReference type="SAM" id="MobiDB-lite"/>
    </source>
</evidence>
<keyword evidence="3" id="KW-1003">Cell membrane</keyword>
<dbReference type="NCBIfam" id="NF005273">
    <property type="entry name" value="PRK06778.1"/>
    <property type="match status" value="1"/>
</dbReference>
<dbReference type="Pfam" id="PF13677">
    <property type="entry name" value="MotB_plug"/>
    <property type="match status" value="1"/>
</dbReference>
<accession>A0ABR5YQ19</accession>
<keyword evidence="6 7" id="KW-0472">Membrane</keyword>
<comment type="subcellular location">
    <subcellularLocation>
        <location evidence="1">Cell membrane</location>
        <topology evidence="1">Single-pass membrane protein</topology>
    </subcellularLocation>
</comment>
<evidence type="ECO:0000256" key="7">
    <source>
        <dbReference type="PROSITE-ProRule" id="PRU00473"/>
    </source>
</evidence>
<feature type="region of interest" description="Disordered" evidence="9">
    <location>
        <begin position="88"/>
        <end position="115"/>
    </location>
</feature>
<evidence type="ECO:0000256" key="10">
    <source>
        <dbReference type="SAM" id="Phobius"/>
    </source>
</evidence>
<dbReference type="RefSeq" id="WP_063450797.1">
    <property type="nucleotide sequence ID" value="NZ_LVVA01000018.1"/>
</dbReference>
<proteinExistence type="inferred from homology"/>
<evidence type="ECO:0000256" key="4">
    <source>
        <dbReference type="ARBA" id="ARBA00022692"/>
    </source>
</evidence>
<evidence type="ECO:0000256" key="8">
    <source>
        <dbReference type="SAM" id="Coils"/>
    </source>
</evidence>
<feature type="transmembrane region" description="Helical" evidence="10">
    <location>
        <begin position="27"/>
        <end position="49"/>
    </location>
</feature>
<dbReference type="PROSITE" id="PS51123">
    <property type="entry name" value="OMPA_2"/>
    <property type="match status" value="1"/>
</dbReference>
<dbReference type="PANTHER" id="PTHR30329:SF21">
    <property type="entry name" value="LIPOPROTEIN YIAD-RELATED"/>
    <property type="match status" value="1"/>
</dbReference>
<dbReference type="Pfam" id="PF00691">
    <property type="entry name" value="OmpA"/>
    <property type="match status" value="1"/>
</dbReference>
<sequence length="322" mass="36395">MRGRNKEHTTIIKRSSRKSHDAFHGGAWKVAFADFTLAMMALFMVLWIMGAVTEEERKEIVSRLNGESIFEGSSIIQISQEEFNRGSQIPLVHQHNGSSDEDDDDDDEDKDEGAAAAVAEERKELEALAKNADTLEDVSVRSQNEIEELARVIMKITSAYNAQANLKMEVVPQGLRILITDDRKREMFQRSSAILTPFFKRLLTEFAPELNKIENKIVITGHTDATRFRDQELYNNWALSGERAMQARAVLTRGGLDPEKVLQVSGMADQVLLDPDNPLSSENRRIEIMVLTHSASDSLYQFFGHQGEKVIKPLADKLNHRQ</sequence>
<comment type="caution">
    <text evidence="12">The sequence shown here is derived from an EMBL/GenBank/DDBJ whole genome shotgun (WGS) entry which is preliminary data.</text>
</comment>
<keyword evidence="5 10" id="KW-1133">Transmembrane helix</keyword>
<name>A0ABR5YQ19_9ENTR</name>
<protein>
    <submittedName>
        <fullName evidence="12">Flagellar motor protein B</fullName>
    </submittedName>
</protein>
<dbReference type="SUPFAM" id="SSF103088">
    <property type="entry name" value="OmpA-like"/>
    <property type="match status" value="1"/>
</dbReference>
<keyword evidence="12" id="KW-0969">Cilium</keyword>
<dbReference type="Proteomes" id="UP000076880">
    <property type="component" value="Unassembled WGS sequence"/>
</dbReference>
<dbReference type="InterPro" id="IPR036737">
    <property type="entry name" value="OmpA-like_sf"/>
</dbReference>
<evidence type="ECO:0000256" key="2">
    <source>
        <dbReference type="ARBA" id="ARBA00008914"/>
    </source>
</evidence>
<feature type="domain" description="OmpA-like" evidence="11">
    <location>
        <begin position="175"/>
        <end position="294"/>
    </location>
</feature>
<evidence type="ECO:0000256" key="3">
    <source>
        <dbReference type="ARBA" id="ARBA00022475"/>
    </source>
</evidence>
<keyword evidence="12" id="KW-0282">Flagellum</keyword>
<dbReference type="PANTHER" id="PTHR30329">
    <property type="entry name" value="STATOR ELEMENT OF FLAGELLAR MOTOR COMPLEX"/>
    <property type="match status" value="1"/>
</dbReference>
<evidence type="ECO:0000259" key="11">
    <source>
        <dbReference type="PROSITE" id="PS51123"/>
    </source>
</evidence>
<reference evidence="13" key="1">
    <citation type="submission" date="2016-03" db="EMBL/GenBank/DDBJ databases">
        <title>WGS of SAMN04393274.</title>
        <authorList>
            <person name="Adams M."/>
            <person name="Sutton G."/>
            <person name="Nelson K."/>
            <person name="Thaden J."/>
            <person name="Fowler V."/>
            <person name="Mccorrison J."/>
            <person name="Sanka R."/>
            <person name="Brinkac L."/>
            <person name="Nierman W."/>
        </authorList>
    </citation>
    <scope>NUCLEOTIDE SEQUENCE [LARGE SCALE GENOMIC DNA]</scope>
    <source>
        <strain evidence="13">GN06232</strain>
    </source>
</reference>
<keyword evidence="13" id="KW-1185">Reference proteome</keyword>
<dbReference type="CDD" id="cd07185">
    <property type="entry name" value="OmpA_C-like"/>
    <property type="match status" value="1"/>
</dbReference>
<dbReference type="InterPro" id="IPR025713">
    <property type="entry name" value="MotB-like_N_dom"/>
</dbReference>
<keyword evidence="4 10" id="KW-0812">Transmembrane</keyword>
<evidence type="ECO:0000313" key="13">
    <source>
        <dbReference type="Proteomes" id="UP000076880"/>
    </source>
</evidence>
<comment type="similarity">
    <text evidence="2">Belongs to the MotB family.</text>
</comment>
<dbReference type="EMBL" id="LVVA01000018">
    <property type="protein sequence ID" value="KZR32272.1"/>
    <property type="molecule type" value="Genomic_DNA"/>
</dbReference>
<keyword evidence="12" id="KW-0966">Cell projection</keyword>
<dbReference type="InterPro" id="IPR050330">
    <property type="entry name" value="Bact_OuterMem_StrucFunc"/>
</dbReference>
<evidence type="ECO:0000256" key="6">
    <source>
        <dbReference type="ARBA" id="ARBA00023136"/>
    </source>
</evidence>
<organism evidence="12 13">
    <name type="scientific">Enterobacter genomosp. S</name>
    <dbReference type="NCBI Taxonomy" id="2364151"/>
    <lineage>
        <taxon>Bacteria</taxon>
        <taxon>Pseudomonadati</taxon>
        <taxon>Pseudomonadota</taxon>
        <taxon>Gammaproteobacteria</taxon>
        <taxon>Enterobacterales</taxon>
        <taxon>Enterobacteriaceae</taxon>
        <taxon>Enterobacter</taxon>
        <taxon>Enterobacter cloacae complex</taxon>
        <taxon>Enterobacter cloacae complex clade S</taxon>
    </lineage>
</organism>
<evidence type="ECO:0000256" key="1">
    <source>
        <dbReference type="ARBA" id="ARBA00004162"/>
    </source>
</evidence>
<keyword evidence="8" id="KW-0175">Coiled coil</keyword>
<dbReference type="Gene3D" id="3.30.1330.60">
    <property type="entry name" value="OmpA-like domain"/>
    <property type="match status" value="1"/>
</dbReference>
<feature type="compositionally biased region" description="Acidic residues" evidence="9">
    <location>
        <begin position="99"/>
        <end position="111"/>
    </location>
</feature>
<gene>
    <name evidence="12" type="ORF">A3466_01460</name>
</gene>
<feature type="coiled-coil region" evidence="8">
    <location>
        <begin position="118"/>
        <end position="145"/>
    </location>
</feature>
<evidence type="ECO:0000313" key="12">
    <source>
        <dbReference type="EMBL" id="KZR32272.1"/>
    </source>
</evidence>